<evidence type="ECO:0000256" key="6">
    <source>
        <dbReference type="SAM" id="MobiDB-lite"/>
    </source>
</evidence>
<dbReference type="InterPro" id="IPR050808">
    <property type="entry name" value="Phage_Integrase"/>
</dbReference>
<dbReference type="InterPro" id="IPR010998">
    <property type="entry name" value="Integrase_recombinase_N"/>
</dbReference>
<keyword evidence="4" id="KW-0233">DNA recombination</keyword>
<dbReference type="GO" id="GO:0015074">
    <property type="term" value="P:DNA integration"/>
    <property type="evidence" value="ECO:0007669"/>
    <property type="project" value="UniProtKB-KW"/>
</dbReference>
<dbReference type="InterPro" id="IPR011010">
    <property type="entry name" value="DNA_brk_join_enz"/>
</dbReference>
<gene>
    <name evidence="9" type="ORF">ElP_29030</name>
</gene>
<dbReference type="AlphaFoldDB" id="A0A518H2C7"/>
<dbReference type="PANTHER" id="PTHR30629">
    <property type="entry name" value="PROPHAGE INTEGRASE"/>
    <property type="match status" value="1"/>
</dbReference>
<evidence type="ECO:0000256" key="3">
    <source>
        <dbReference type="ARBA" id="ARBA00023125"/>
    </source>
</evidence>
<feature type="domain" description="Tyr recombinase" evidence="7">
    <location>
        <begin position="161"/>
        <end position="337"/>
    </location>
</feature>
<dbReference type="GO" id="GO:0003677">
    <property type="term" value="F:DNA binding"/>
    <property type="evidence" value="ECO:0007669"/>
    <property type="project" value="UniProtKB-UniRule"/>
</dbReference>
<organism evidence="9 10">
    <name type="scientific">Tautonia plasticadhaerens</name>
    <dbReference type="NCBI Taxonomy" id="2527974"/>
    <lineage>
        <taxon>Bacteria</taxon>
        <taxon>Pseudomonadati</taxon>
        <taxon>Planctomycetota</taxon>
        <taxon>Planctomycetia</taxon>
        <taxon>Isosphaerales</taxon>
        <taxon>Isosphaeraceae</taxon>
        <taxon>Tautonia</taxon>
    </lineage>
</organism>
<evidence type="ECO:0000313" key="9">
    <source>
        <dbReference type="EMBL" id="QDV35006.1"/>
    </source>
</evidence>
<evidence type="ECO:0000256" key="5">
    <source>
        <dbReference type="PROSITE-ProRule" id="PRU01248"/>
    </source>
</evidence>
<dbReference type="GO" id="GO:0006310">
    <property type="term" value="P:DNA recombination"/>
    <property type="evidence" value="ECO:0007669"/>
    <property type="project" value="UniProtKB-KW"/>
</dbReference>
<evidence type="ECO:0000256" key="4">
    <source>
        <dbReference type="ARBA" id="ARBA00023172"/>
    </source>
</evidence>
<proteinExistence type="inferred from homology"/>
<dbReference type="EMBL" id="CP036426">
    <property type="protein sequence ID" value="QDV35006.1"/>
    <property type="molecule type" value="Genomic_DNA"/>
</dbReference>
<sequence>MNKPWFRSDRLSWFVELPGGKQVNLGRDERFTSPPKVKPKEPPPAIQKKYLAAMQAQAEPEDRKLSFCTSKYLESLQDCRPNSIRRAKDYLESFARATGDPKVSRLRAHHVTDFLKGKPWAPNSVRQFIITVNACLNYCARQDWIAANPIKGKVTMPLARRREDVMSPEDAERLAAAAAPEFRDVLHFLAGTGCRPIEAREALIEKCDFDKGVLMVPNKTKAKTGIDERPVFLSTAMIELLKRVIGDRKAGHIFSNKFGKPWQADALRVRMRRLCDKLGITYGDRMYSHRHAWASTAINEKGLNPALVAIQLGHTDLKQLMKTYLHHDHKAMREALDGNEKREG</sequence>
<dbReference type="RefSeq" id="WP_145270302.1">
    <property type="nucleotide sequence ID" value="NZ_CP036426.1"/>
</dbReference>
<dbReference type="Gene3D" id="1.10.150.130">
    <property type="match status" value="1"/>
</dbReference>
<keyword evidence="10" id="KW-1185">Reference proteome</keyword>
<accession>A0A518H2C7</accession>
<evidence type="ECO:0000259" key="7">
    <source>
        <dbReference type="PROSITE" id="PS51898"/>
    </source>
</evidence>
<evidence type="ECO:0000256" key="1">
    <source>
        <dbReference type="ARBA" id="ARBA00008857"/>
    </source>
</evidence>
<comment type="similarity">
    <text evidence="1">Belongs to the 'phage' integrase family.</text>
</comment>
<dbReference type="KEGG" id="tpla:ElP_29030"/>
<dbReference type="SUPFAM" id="SSF56349">
    <property type="entry name" value="DNA breaking-rejoining enzymes"/>
    <property type="match status" value="1"/>
</dbReference>
<protein>
    <submittedName>
        <fullName evidence="9">Site-specific tyrosine recombinase XerC</fullName>
    </submittedName>
</protein>
<dbReference type="InterPro" id="IPR044068">
    <property type="entry name" value="CB"/>
</dbReference>
<reference evidence="9 10" key="1">
    <citation type="submission" date="2019-02" db="EMBL/GenBank/DDBJ databases">
        <title>Deep-cultivation of Planctomycetes and their phenomic and genomic characterization uncovers novel biology.</title>
        <authorList>
            <person name="Wiegand S."/>
            <person name="Jogler M."/>
            <person name="Boedeker C."/>
            <person name="Pinto D."/>
            <person name="Vollmers J."/>
            <person name="Rivas-Marin E."/>
            <person name="Kohn T."/>
            <person name="Peeters S.H."/>
            <person name="Heuer A."/>
            <person name="Rast P."/>
            <person name="Oberbeckmann S."/>
            <person name="Bunk B."/>
            <person name="Jeske O."/>
            <person name="Meyerdierks A."/>
            <person name="Storesund J.E."/>
            <person name="Kallscheuer N."/>
            <person name="Luecker S."/>
            <person name="Lage O.M."/>
            <person name="Pohl T."/>
            <person name="Merkel B.J."/>
            <person name="Hornburger P."/>
            <person name="Mueller R.-W."/>
            <person name="Bruemmer F."/>
            <person name="Labrenz M."/>
            <person name="Spormann A.M."/>
            <person name="Op den Camp H."/>
            <person name="Overmann J."/>
            <person name="Amann R."/>
            <person name="Jetten M.S.M."/>
            <person name="Mascher T."/>
            <person name="Medema M.H."/>
            <person name="Devos D.P."/>
            <person name="Kaster A.-K."/>
            <person name="Ovreas L."/>
            <person name="Rohde M."/>
            <person name="Galperin M.Y."/>
            <person name="Jogler C."/>
        </authorList>
    </citation>
    <scope>NUCLEOTIDE SEQUENCE [LARGE SCALE GENOMIC DNA]</scope>
    <source>
        <strain evidence="9 10">ElP</strain>
    </source>
</reference>
<dbReference type="PROSITE" id="PS51898">
    <property type="entry name" value="TYR_RECOMBINASE"/>
    <property type="match status" value="1"/>
</dbReference>
<dbReference type="Gene3D" id="1.10.443.10">
    <property type="entry name" value="Intergrase catalytic core"/>
    <property type="match status" value="1"/>
</dbReference>
<evidence type="ECO:0000259" key="8">
    <source>
        <dbReference type="PROSITE" id="PS51900"/>
    </source>
</evidence>
<feature type="region of interest" description="Disordered" evidence="6">
    <location>
        <begin position="24"/>
        <end position="43"/>
    </location>
</feature>
<evidence type="ECO:0000256" key="2">
    <source>
        <dbReference type="ARBA" id="ARBA00022908"/>
    </source>
</evidence>
<dbReference type="PANTHER" id="PTHR30629:SF2">
    <property type="entry name" value="PROPHAGE INTEGRASE INTS-RELATED"/>
    <property type="match status" value="1"/>
</dbReference>
<feature type="domain" description="Core-binding (CB)" evidence="8">
    <location>
        <begin position="63"/>
        <end position="140"/>
    </location>
</feature>
<dbReference type="OrthoDB" id="255290at2"/>
<dbReference type="InterPro" id="IPR002104">
    <property type="entry name" value="Integrase_catalytic"/>
</dbReference>
<name>A0A518H2C7_9BACT</name>
<evidence type="ECO:0000313" key="10">
    <source>
        <dbReference type="Proteomes" id="UP000317835"/>
    </source>
</evidence>
<keyword evidence="3 5" id="KW-0238">DNA-binding</keyword>
<dbReference type="PROSITE" id="PS51900">
    <property type="entry name" value="CB"/>
    <property type="match status" value="1"/>
</dbReference>
<keyword evidence="2" id="KW-0229">DNA integration</keyword>
<dbReference type="Pfam" id="PF00589">
    <property type="entry name" value="Phage_integrase"/>
    <property type="match status" value="1"/>
</dbReference>
<dbReference type="InterPro" id="IPR013762">
    <property type="entry name" value="Integrase-like_cat_sf"/>
</dbReference>
<dbReference type="Proteomes" id="UP000317835">
    <property type="component" value="Chromosome"/>
</dbReference>